<dbReference type="AlphaFoldDB" id="A0A8X7CJK4"/>
<organism evidence="1 2">
    <name type="scientific">Trichonephila inaurata madagascariensis</name>
    <dbReference type="NCBI Taxonomy" id="2747483"/>
    <lineage>
        <taxon>Eukaryota</taxon>
        <taxon>Metazoa</taxon>
        <taxon>Ecdysozoa</taxon>
        <taxon>Arthropoda</taxon>
        <taxon>Chelicerata</taxon>
        <taxon>Arachnida</taxon>
        <taxon>Araneae</taxon>
        <taxon>Araneomorphae</taxon>
        <taxon>Entelegynae</taxon>
        <taxon>Araneoidea</taxon>
        <taxon>Nephilidae</taxon>
        <taxon>Trichonephila</taxon>
        <taxon>Trichonephila inaurata</taxon>
    </lineage>
</organism>
<name>A0A8X7CJK4_9ARAC</name>
<keyword evidence="2" id="KW-1185">Reference proteome</keyword>
<reference evidence="1" key="1">
    <citation type="submission" date="2020-08" db="EMBL/GenBank/DDBJ databases">
        <title>Multicomponent nature underlies the extraordinary mechanical properties of spider dragline silk.</title>
        <authorList>
            <person name="Kono N."/>
            <person name="Nakamura H."/>
            <person name="Mori M."/>
            <person name="Yoshida Y."/>
            <person name="Ohtoshi R."/>
            <person name="Malay A.D."/>
            <person name="Moran D.A.P."/>
            <person name="Tomita M."/>
            <person name="Numata K."/>
            <person name="Arakawa K."/>
        </authorList>
    </citation>
    <scope>NUCLEOTIDE SEQUENCE</scope>
</reference>
<gene>
    <name evidence="1" type="ORF">TNIN_118241</name>
</gene>
<sequence length="105" mass="12395">MTSFRITRLKWREQLSSRPNEQISTLCTNLFSSKKCALAIDGSRFQFVLSPTQPFEEKTRYRTRNKTISLQSNHPFLDKKSNKLICFFSSVTEVLLYKLVLQYKH</sequence>
<proteinExistence type="predicted"/>
<evidence type="ECO:0000313" key="1">
    <source>
        <dbReference type="EMBL" id="GFY68015.1"/>
    </source>
</evidence>
<comment type="caution">
    <text evidence="1">The sequence shown here is derived from an EMBL/GenBank/DDBJ whole genome shotgun (WGS) entry which is preliminary data.</text>
</comment>
<accession>A0A8X7CJK4</accession>
<dbReference type="EMBL" id="BMAV01016838">
    <property type="protein sequence ID" value="GFY68015.1"/>
    <property type="molecule type" value="Genomic_DNA"/>
</dbReference>
<evidence type="ECO:0000313" key="2">
    <source>
        <dbReference type="Proteomes" id="UP000886998"/>
    </source>
</evidence>
<protein>
    <submittedName>
        <fullName evidence="1">Uncharacterized protein</fullName>
    </submittedName>
</protein>
<dbReference type="Proteomes" id="UP000886998">
    <property type="component" value="Unassembled WGS sequence"/>
</dbReference>